<dbReference type="InterPro" id="IPR036282">
    <property type="entry name" value="Glutathione-S-Trfase_C_sf"/>
</dbReference>
<gene>
    <name evidence="3" type="ORF">EOK75_18480</name>
</gene>
<name>A0A4P8EKU2_9RHOB</name>
<dbReference type="PANTHER" id="PTHR32419:SF6">
    <property type="entry name" value="GLUTATHIONE S-TRANSFERASE OMEGA-LIKE 1-RELATED"/>
    <property type="match status" value="1"/>
</dbReference>
<dbReference type="SUPFAM" id="SSF47616">
    <property type="entry name" value="GST C-terminal domain-like"/>
    <property type="match status" value="1"/>
</dbReference>
<dbReference type="InterPro" id="IPR010987">
    <property type="entry name" value="Glutathione-S-Trfase_C-like"/>
</dbReference>
<dbReference type="EMBL" id="CP039965">
    <property type="protein sequence ID" value="QCO57678.1"/>
    <property type="molecule type" value="Genomic_DNA"/>
</dbReference>
<reference evidence="3 4" key="1">
    <citation type="submission" date="2019-05" db="EMBL/GenBank/DDBJ databases">
        <title>Pseudorhodobacter turbinis sp. nov., isolated from the gut of the Korean turban shell.</title>
        <authorList>
            <person name="Jeong Y.-S."/>
            <person name="Kang W.-R."/>
            <person name="Bae J.-W."/>
        </authorList>
    </citation>
    <scope>NUCLEOTIDE SEQUENCE [LARGE SCALE GENOMIC DNA]</scope>
    <source>
        <strain evidence="3 4">S12M18</strain>
        <plasmid evidence="3 4">unnamed1</plasmid>
    </source>
</reference>
<proteinExistence type="predicted"/>
<dbReference type="CDD" id="cd03190">
    <property type="entry name" value="GST_C_Omega_like"/>
    <property type="match status" value="1"/>
</dbReference>
<evidence type="ECO:0000256" key="1">
    <source>
        <dbReference type="SAM" id="MobiDB-lite"/>
    </source>
</evidence>
<protein>
    <submittedName>
        <fullName evidence="3">Glutathione S-transferase family protein</fullName>
    </submittedName>
</protein>
<dbReference type="OrthoDB" id="9769158at2"/>
<dbReference type="InterPro" id="IPR016639">
    <property type="entry name" value="GST_Omega/GSH"/>
</dbReference>
<sequence>MGQLVAGKWIGGTQKQIGSGGWEPRQEGFRGMVRAGGDSPNPAEANRYLLVECPGCPLAQRVSMLHRFKGLQKVVPTVSVLPEMGENGREFSRVDVHNPEPLTGYFYLYEAYAVSDPSYTGRASTPVLFDLKTRRILSNNTRDIFDMFNSAFDAFTDVREDFLPASQRGEITKLIDEIYIKITSAVYKCGFGRSQAVYDENLAILERGLDQFESQLADSRWLLGDSPTEADFMLYTSLARFDAIYIPLFRTVTRRIEEMPALTAFVRRVHQLRGVAETFDLRSCMEHYFRSHLHINPTGVVPAAPHLSWL</sequence>
<dbReference type="GO" id="GO:0004364">
    <property type="term" value="F:glutathione transferase activity"/>
    <property type="evidence" value="ECO:0007669"/>
    <property type="project" value="InterPro"/>
</dbReference>
<dbReference type="Gene3D" id="3.40.30.10">
    <property type="entry name" value="Glutaredoxin"/>
    <property type="match status" value="1"/>
</dbReference>
<feature type="region of interest" description="Disordered" evidence="1">
    <location>
        <begin position="15"/>
        <end position="37"/>
    </location>
</feature>
<accession>A0A4P8EKU2</accession>
<evidence type="ECO:0000313" key="4">
    <source>
        <dbReference type="Proteomes" id="UP000298631"/>
    </source>
</evidence>
<dbReference type="AlphaFoldDB" id="A0A4P8EKU2"/>
<dbReference type="Proteomes" id="UP000298631">
    <property type="component" value="Plasmid unnamed1"/>
</dbReference>
<keyword evidence="3" id="KW-0808">Transferase</keyword>
<dbReference type="GO" id="GO:0005737">
    <property type="term" value="C:cytoplasm"/>
    <property type="evidence" value="ECO:0007669"/>
    <property type="project" value="TreeGrafter"/>
</dbReference>
<dbReference type="Gene3D" id="1.20.1050.10">
    <property type="match status" value="1"/>
</dbReference>
<keyword evidence="3" id="KW-0614">Plasmid</keyword>
<dbReference type="PANTHER" id="PTHR32419">
    <property type="entry name" value="GLUTATHIONYL-HYDROQUINONE REDUCTASE"/>
    <property type="match status" value="1"/>
</dbReference>
<dbReference type="Pfam" id="PF13410">
    <property type="entry name" value="GST_C_2"/>
    <property type="match status" value="1"/>
</dbReference>
<keyword evidence="4" id="KW-1185">Reference proteome</keyword>
<geneLocation type="plasmid" evidence="3 4">
    <name>unnamed1</name>
</geneLocation>
<feature type="domain" description="GST C-terminal" evidence="2">
    <location>
        <begin position="164"/>
        <end position="291"/>
    </location>
</feature>
<dbReference type="PROSITE" id="PS50405">
    <property type="entry name" value="GST_CTER"/>
    <property type="match status" value="1"/>
</dbReference>
<evidence type="ECO:0000259" key="2">
    <source>
        <dbReference type="PROSITE" id="PS50405"/>
    </source>
</evidence>
<dbReference type="KEGG" id="pseb:EOK75_18480"/>
<organism evidence="3 4">
    <name type="scientific">Pseudorhodobacter turbinis</name>
    <dbReference type="NCBI Taxonomy" id="2500533"/>
    <lineage>
        <taxon>Bacteria</taxon>
        <taxon>Pseudomonadati</taxon>
        <taxon>Pseudomonadota</taxon>
        <taxon>Alphaproteobacteria</taxon>
        <taxon>Rhodobacterales</taxon>
        <taxon>Paracoccaceae</taxon>
        <taxon>Pseudorhodobacter</taxon>
    </lineage>
</organism>
<dbReference type="InterPro" id="IPR047047">
    <property type="entry name" value="GST_Omega-like_C"/>
</dbReference>
<evidence type="ECO:0000313" key="3">
    <source>
        <dbReference type="EMBL" id="QCO57678.1"/>
    </source>
</evidence>
<dbReference type="RefSeq" id="WP_137195486.1">
    <property type="nucleotide sequence ID" value="NZ_CP039965.1"/>
</dbReference>